<dbReference type="InterPro" id="IPR015351">
    <property type="entry name" value="RBP-J/Cbf11/Cbf12_DNA-bd"/>
</dbReference>
<dbReference type="GeneTree" id="ENSGT00390000005197"/>
<dbReference type="SUPFAM" id="SSF49417">
    <property type="entry name" value="p53-like transcription factors"/>
    <property type="match status" value="1"/>
</dbReference>
<feature type="compositionally biased region" description="Basic residues" evidence="7">
    <location>
        <begin position="414"/>
        <end position="423"/>
    </location>
</feature>
<dbReference type="InterPro" id="IPR015350">
    <property type="entry name" value="Beta-trefoil_DNA-bd_dom"/>
</dbReference>
<dbReference type="Gene3D" id="2.80.10.50">
    <property type="match status" value="1"/>
</dbReference>
<evidence type="ECO:0000259" key="9">
    <source>
        <dbReference type="SMART" id="SM01268"/>
    </source>
</evidence>
<dbReference type="SUPFAM" id="SSF110217">
    <property type="entry name" value="DNA-binding protein LAG-1 (CSL)"/>
    <property type="match status" value="1"/>
</dbReference>
<organism evidence="10 11">
    <name type="scientific">Oryctolagus cuniculus</name>
    <name type="common">Rabbit</name>
    <dbReference type="NCBI Taxonomy" id="9986"/>
    <lineage>
        <taxon>Eukaryota</taxon>
        <taxon>Metazoa</taxon>
        <taxon>Chordata</taxon>
        <taxon>Craniata</taxon>
        <taxon>Vertebrata</taxon>
        <taxon>Euteleostomi</taxon>
        <taxon>Mammalia</taxon>
        <taxon>Eutheria</taxon>
        <taxon>Euarchontoglires</taxon>
        <taxon>Glires</taxon>
        <taxon>Lagomorpha</taxon>
        <taxon>Leporidae</taxon>
        <taxon>Oryctolagus</taxon>
    </lineage>
</organism>
<keyword evidence="11" id="KW-1185">Reference proteome</keyword>
<feature type="compositionally biased region" description="Basic residues" evidence="7">
    <location>
        <begin position="559"/>
        <end position="571"/>
    </location>
</feature>
<dbReference type="Proteomes" id="UP000001811">
    <property type="component" value="Unplaced"/>
</dbReference>
<dbReference type="InterPro" id="IPR040159">
    <property type="entry name" value="CLS_fam"/>
</dbReference>
<keyword evidence="4" id="KW-0238">DNA-binding</keyword>
<dbReference type="GO" id="GO:0005634">
    <property type="term" value="C:nucleus"/>
    <property type="evidence" value="ECO:0007669"/>
    <property type="project" value="UniProtKB-SubCell"/>
</dbReference>
<evidence type="ECO:0000256" key="2">
    <source>
        <dbReference type="ARBA" id="ARBA00009704"/>
    </source>
</evidence>
<reference evidence="10 11" key="1">
    <citation type="journal article" date="2011" name="Nature">
        <title>A high-resolution map of human evolutionary constraint using 29 mammals.</title>
        <authorList>
            <person name="Lindblad-Toh K."/>
            <person name="Garber M."/>
            <person name="Zuk O."/>
            <person name="Lin M.F."/>
            <person name="Parker B.J."/>
            <person name="Washietl S."/>
            <person name="Kheradpour P."/>
            <person name="Ernst J."/>
            <person name="Jordan G."/>
            <person name="Mauceli E."/>
            <person name="Ward L.D."/>
            <person name="Lowe C.B."/>
            <person name="Holloway A.K."/>
            <person name="Clamp M."/>
            <person name="Gnerre S."/>
            <person name="Alfoldi J."/>
            <person name="Beal K."/>
            <person name="Chang J."/>
            <person name="Clawson H."/>
            <person name="Cuff J."/>
            <person name="Di Palma F."/>
            <person name="Fitzgerald S."/>
            <person name="Flicek P."/>
            <person name="Guttman M."/>
            <person name="Hubisz M.J."/>
            <person name="Jaffe D.B."/>
            <person name="Jungreis I."/>
            <person name="Kent W.J."/>
            <person name="Kostka D."/>
            <person name="Lara M."/>
            <person name="Martins A.L."/>
            <person name="Massingham T."/>
            <person name="Moltke I."/>
            <person name="Raney B.J."/>
            <person name="Rasmussen M.D."/>
            <person name="Robinson J."/>
            <person name="Stark A."/>
            <person name="Vilella A.J."/>
            <person name="Wen J."/>
            <person name="Xie X."/>
            <person name="Zody M.C."/>
            <person name="Baldwin J."/>
            <person name="Bloom T."/>
            <person name="Chin C.W."/>
            <person name="Heiman D."/>
            <person name="Nicol R."/>
            <person name="Nusbaum C."/>
            <person name="Young S."/>
            <person name="Wilkinson J."/>
            <person name="Worley K.C."/>
            <person name="Kovar C.L."/>
            <person name="Muzny D.M."/>
            <person name="Gibbs R.A."/>
            <person name="Cree A."/>
            <person name="Dihn H.H."/>
            <person name="Fowler G."/>
            <person name="Jhangiani S."/>
            <person name="Joshi V."/>
            <person name="Lee S."/>
            <person name="Lewis L.R."/>
            <person name="Nazareth L.V."/>
            <person name="Okwuonu G."/>
            <person name="Santibanez J."/>
            <person name="Warren W.C."/>
            <person name="Mardis E.R."/>
            <person name="Weinstock G.M."/>
            <person name="Wilson R.K."/>
            <person name="Delehaunty K."/>
            <person name="Dooling D."/>
            <person name="Fronik C."/>
            <person name="Fulton L."/>
            <person name="Fulton B."/>
            <person name="Graves T."/>
            <person name="Minx P."/>
            <person name="Sodergren E."/>
            <person name="Birney E."/>
            <person name="Margulies E.H."/>
            <person name="Herrero J."/>
            <person name="Green E.D."/>
            <person name="Haussler D."/>
            <person name="Siepel A."/>
            <person name="Goldman N."/>
            <person name="Pollard K.S."/>
            <person name="Pedersen J.S."/>
            <person name="Lander E.S."/>
            <person name="Kellis M."/>
        </authorList>
    </citation>
    <scope>NUCLEOTIDE SEQUENCE [LARGE SCALE GENOMIC DNA]</scope>
    <source>
        <strain evidence="11">Thorbecke</strain>
    </source>
</reference>
<dbReference type="InterPro" id="IPR036358">
    <property type="entry name" value="BTD_sf"/>
</dbReference>
<reference evidence="10" key="2">
    <citation type="submission" date="2025-08" db="UniProtKB">
        <authorList>
            <consortium name="Ensembl"/>
        </authorList>
    </citation>
    <scope>IDENTIFICATION</scope>
    <source>
        <strain evidence="10">Thorbecke</strain>
    </source>
</reference>
<dbReference type="GO" id="GO:0001228">
    <property type="term" value="F:DNA-binding transcription activator activity, RNA polymerase II-specific"/>
    <property type="evidence" value="ECO:0007669"/>
    <property type="project" value="InterPro"/>
</dbReference>
<evidence type="ECO:0000256" key="6">
    <source>
        <dbReference type="ARBA" id="ARBA00023242"/>
    </source>
</evidence>
<feature type="region of interest" description="Disordered" evidence="7">
    <location>
        <begin position="556"/>
        <end position="613"/>
    </location>
</feature>
<protein>
    <recommendedName>
        <fullName evidence="12">Recombination signal binding protein for immunoglobulin kappa J region like</fullName>
    </recommendedName>
</protein>
<reference evidence="10" key="3">
    <citation type="submission" date="2025-09" db="UniProtKB">
        <authorList>
            <consortium name="Ensembl"/>
        </authorList>
    </citation>
    <scope>IDENTIFICATION</scope>
    <source>
        <strain evidence="10">Thorbecke</strain>
    </source>
</reference>
<evidence type="ECO:0000313" key="11">
    <source>
        <dbReference type="Proteomes" id="UP000001811"/>
    </source>
</evidence>
<dbReference type="Bgee" id="ENSOCUG00000009087">
    <property type="expression patterns" value="Expressed in aorta and 7 other cell types or tissues"/>
</dbReference>
<evidence type="ECO:0008006" key="12">
    <source>
        <dbReference type="Google" id="ProtNLM"/>
    </source>
</evidence>
<feature type="region of interest" description="Disordered" evidence="7">
    <location>
        <begin position="405"/>
        <end position="463"/>
    </location>
</feature>
<comment type="similarity">
    <text evidence="2">Belongs to the Su(H) family.</text>
</comment>
<evidence type="ECO:0000256" key="4">
    <source>
        <dbReference type="ARBA" id="ARBA00023125"/>
    </source>
</evidence>
<dbReference type="InParanoid" id="A0A5F9CQT8"/>
<keyword evidence="5" id="KW-0804">Transcription</keyword>
<keyword evidence="3" id="KW-0805">Transcription regulation</keyword>
<dbReference type="Ensembl" id="ENSOCUT00000062216.1">
    <property type="protein sequence ID" value="ENSOCUP00000036101.1"/>
    <property type="gene ID" value="ENSOCUG00000009087.3"/>
</dbReference>
<evidence type="ECO:0000256" key="1">
    <source>
        <dbReference type="ARBA" id="ARBA00004123"/>
    </source>
</evidence>
<dbReference type="SMART" id="SM01267">
    <property type="entry name" value="LAG1_DNAbind"/>
    <property type="match status" value="1"/>
</dbReference>
<name>A0A5F9CQT8_RABIT</name>
<dbReference type="Pfam" id="PF09271">
    <property type="entry name" value="LAG1-DNAbind"/>
    <property type="match status" value="1"/>
</dbReference>
<sequence length="813" mass="87992">MRYSQREAWGEQGEWRVSWVDAPSRCLQDRQVQVDGDSGSRMSPQVLLPSACVYLAGPGWRVKPGQGQGEGGLRAAGWPALQGAPLTRSAGALWRPGRSPPGTRALQSRTRALAAHQAAEPGTTVCGYMGLDGAPGSAAETQRLSFEEQPDSREFGCAKTLYISDADKRKHFRLVLRLVLPGGRELGTFHSRLIKVISKPSQKKQSLKNTDLCISSGSRVSLFNRLRSQTVSTRYLSVENGAFVASARQWAAFTLHLADEHCSQGDFPPREGYVRYGSLVQLVCTLTGITLPPMIIRKVAKQCALLDVDEPISQLHKCAFQFPGGPPGGGGTYLCLATEKVVQFQASACPKEANKTLLNDSSCWTIIGTESVQFSFNSSLACTREPVTPVPLVSTLEVKPCARGAEGGAGAPARGRRGLRHRLLPPLVPPPPAQRRGRRGHAGAPRRELPRGAQGVVRGRGGGDHVQVRAGAGSLPRAAGCRGRIVGVPAALSPAPHRQEPAVPDVRSAGRGGLRQRLALAAHAHHRAREPGALRRALLPERLLLHLHPGIQREARFAARPRARRGRRRAAREHPPRVHAHQLPPLHPDLGRPASASVREGGTRPAADTHPASRLIRALSPPGRHSLPALFARCSPVALPLGALAPRPVCPPLHGPLRITCVPVAPPPLSLPWALLASNTPCHALRSSPRVSSEKRMRGFAHAGMGHGASRPCLRVRERPVRLRLERGLHLQHLEDCVSPALSWNTVPPAAPGRIWNSEPLLHHRVLPWNTRTCPFLFACCLEPATVPLPVFAPWPTALWLGRFLCYTESNRI</sequence>
<accession>A0A5F9CQT8</accession>
<dbReference type="FunFam" id="2.80.10.50:FF:000003">
    <property type="entry name" value="recombining binding protein suppressor of hairless"/>
    <property type="match status" value="1"/>
</dbReference>
<evidence type="ECO:0000256" key="5">
    <source>
        <dbReference type="ARBA" id="ARBA00023163"/>
    </source>
</evidence>
<dbReference type="Pfam" id="PF09270">
    <property type="entry name" value="BTD"/>
    <property type="match status" value="1"/>
</dbReference>
<dbReference type="InterPro" id="IPR037095">
    <property type="entry name" value="RBP-J/Cbf11_DNA-bd_sf"/>
</dbReference>
<dbReference type="SMART" id="SM01268">
    <property type="entry name" value="BTD"/>
    <property type="match status" value="1"/>
</dbReference>
<dbReference type="GO" id="GO:0000978">
    <property type="term" value="F:RNA polymerase II cis-regulatory region sequence-specific DNA binding"/>
    <property type="evidence" value="ECO:0007669"/>
    <property type="project" value="InterPro"/>
</dbReference>
<dbReference type="STRING" id="9986.ENSOCUP00000036101"/>
<keyword evidence="6" id="KW-0539">Nucleus</keyword>
<evidence type="ECO:0000259" key="8">
    <source>
        <dbReference type="SMART" id="SM01267"/>
    </source>
</evidence>
<evidence type="ECO:0000256" key="3">
    <source>
        <dbReference type="ARBA" id="ARBA00023015"/>
    </source>
</evidence>
<dbReference type="Gene3D" id="2.60.40.1450">
    <property type="entry name" value="LAG1, DNA binding domain"/>
    <property type="match status" value="1"/>
</dbReference>
<evidence type="ECO:0000313" key="10">
    <source>
        <dbReference type="Ensembl" id="ENSOCUP00000036101.1"/>
    </source>
</evidence>
<evidence type="ECO:0000256" key="7">
    <source>
        <dbReference type="SAM" id="MobiDB-lite"/>
    </source>
</evidence>
<feature type="domain" description="RBP-J/Cbf11/Cbf12 DNA binding" evidence="8">
    <location>
        <begin position="45"/>
        <end position="211"/>
    </location>
</feature>
<comment type="subcellular location">
    <subcellularLocation>
        <location evidence="1">Nucleus</location>
    </subcellularLocation>
</comment>
<dbReference type="AlphaFoldDB" id="A0A5F9CQT8"/>
<dbReference type="InterPro" id="IPR008967">
    <property type="entry name" value="p53-like_TF_DNA-bd_sf"/>
</dbReference>
<dbReference type="PANTHER" id="PTHR10665">
    <property type="entry name" value="RECOMBINING BINDING PROTEIN SUPPRESSOR OF HAIRLESS"/>
    <property type="match status" value="1"/>
</dbReference>
<feature type="domain" description="Beta-trefoil DNA-binding" evidence="9">
    <location>
        <begin position="212"/>
        <end position="364"/>
    </location>
</feature>
<proteinExistence type="inferred from homology"/>